<organism evidence="3 4">
    <name type="scientific">Pseudomonas brassicacearum</name>
    <dbReference type="NCBI Taxonomy" id="930166"/>
    <lineage>
        <taxon>Bacteria</taxon>
        <taxon>Pseudomonadati</taxon>
        <taxon>Pseudomonadota</taxon>
        <taxon>Gammaproteobacteria</taxon>
        <taxon>Pseudomonadales</taxon>
        <taxon>Pseudomonadaceae</taxon>
        <taxon>Pseudomonas</taxon>
    </lineage>
</organism>
<keyword evidence="2" id="KW-0732">Signal</keyword>
<gene>
    <name evidence="3" type="ORF">BK659_12160</name>
</gene>
<sequence>MMKVSFAMGVRKSTLYLSPCLLLAAMGGAGQSLAADAFSADSKWLTGDWGGLRTDWLEKGYDIQLEHGGEFASNLKGGYNDDKTARWTEQFVFGLKVDLQKAMGIEHATFKMAITERDGRSLTNDRITDPRVGGYTSSQEVYGRGQTWRLTQLWLSKGFLDDGALDIKVGRFGPGEDFNSFPCDFQSLTFCGSQVGNWAGGIWYNWPVSQLAGRVKYSLNPEVFVQVGAYNQNPSNLEVGNGFKLDGSGTKGTIFPVELVWSPKVQGLPGEYRVGYYYSTANADDVLKDVNGQPQPLTGNAFKSHSSKSGYWLVAQQQITSHNGDASRGLSLFANLTLHDKDTNQVDNFIQAGMVYTGPFDSRPKDAIGFGVARVHTNSDYRERAQLQNQVNGATDYNDPASIPLQHSEYSSEVYYGFHVTNWLTVRPNLQYVRYPGGVREVDSAVIGGIKVETVF</sequence>
<dbReference type="InterPro" id="IPR052932">
    <property type="entry name" value="OprB_Porin"/>
</dbReference>
<accession>A0A423H7I7</accession>
<evidence type="ECO:0000313" key="4">
    <source>
        <dbReference type="Proteomes" id="UP000286071"/>
    </source>
</evidence>
<dbReference type="AlphaFoldDB" id="A0A423H7I7"/>
<name>A0A423H7I7_9PSED</name>
<feature type="signal peptide" evidence="2">
    <location>
        <begin position="1"/>
        <end position="34"/>
    </location>
</feature>
<dbReference type="Pfam" id="PF04966">
    <property type="entry name" value="OprB"/>
    <property type="match status" value="1"/>
</dbReference>
<evidence type="ECO:0000256" key="1">
    <source>
        <dbReference type="ARBA" id="ARBA00008769"/>
    </source>
</evidence>
<dbReference type="InterPro" id="IPR007049">
    <property type="entry name" value="Carb-sel_porin_OprB"/>
</dbReference>
<evidence type="ECO:0000313" key="3">
    <source>
        <dbReference type="EMBL" id="RON09158.1"/>
    </source>
</evidence>
<dbReference type="Proteomes" id="UP000286071">
    <property type="component" value="Unassembled WGS sequence"/>
</dbReference>
<feature type="chain" id="PRO_5018821995" evidence="2">
    <location>
        <begin position="35"/>
        <end position="456"/>
    </location>
</feature>
<comment type="similarity">
    <text evidence="1 2">Belongs to the OprB family.</text>
</comment>
<dbReference type="GO" id="GO:0008643">
    <property type="term" value="P:carbohydrate transport"/>
    <property type="evidence" value="ECO:0007669"/>
    <property type="project" value="InterPro"/>
</dbReference>
<dbReference type="PANTHER" id="PTHR37944">
    <property type="entry name" value="PORIN B"/>
    <property type="match status" value="1"/>
</dbReference>
<proteinExistence type="inferred from homology"/>
<dbReference type="GO" id="GO:0016020">
    <property type="term" value="C:membrane"/>
    <property type="evidence" value="ECO:0007669"/>
    <property type="project" value="InterPro"/>
</dbReference>
<dbReference type="Gene3D" id="2.40.160.180">
    <property type="entry name" value="Carbohydrate-selective porin OprB"/>
    <property type="match status" value="1"/>
</dbReference>
<evidence type="ECO:0000256" key="2">
    <source>
        <dbReference type="RuleBase" id="RU363072"/>
    </source>
</evidence>
<reference evidence="3 4" key="1">
    <citation type="submission" date="2016-10" db="EMBL/GenBank/DDBJ databases">
        <title>Comparative genome analysis of multiple Pseudomonas spp. focuses on biocontrol and plant growth promoting traits.</title>
        <authorList>
            <person name="Tao X.-Y."/>
            <person name="Taylor C.G."/>
        </authorList>
    </citation>
    <scope>NUCLEOTIDE SEQUENCE [LARGE SCALE GENOMIC DNA]</scope>
    <source>
        <strain evidence="3 4">48H11</strain>
    </source>
</reference>
<protein>
    <submittedName>
        <fullName evidence="3">Porin</fullName>
    </submittedName>
</protein>
<dbReference type="EMBL" id="MOBJ01000008">
    <property type="protein sequence ID" value="RON09158.1"/>
    <property type="molecule type" value="Genomic_DNA"/>
</dbReference>
<dbReference type="InterPro" id="IPR038673">
    <property type="entry name" value="OprB_sf"/>
</dbReference>
<comment type="caution">
    <text evidence="3">The sequence shown here is derived from an EMBL/GenBank/DDBJ whole genome shotgun (WGS) entry which is preliminary data.</text>
</comment>
<dbReference type="PANTHER" id="PTHR37944:SF1">
    <property type="entry name" value="PORIN B"/>
    <property type="match status" value="1"/>
</dbReference>
<dbReference type="GO" id="GO:0015288">
    <property type="term" value="F:porin activity"/>
    <property type="evidence" value="ECO:0007669"/>
    <property type="project" value="InterPro"/>
</dbReference>